<organism evidence="2 3">
    <name type="scientific">Methylomonas rivi</name>
    <dbReference type="NCBI Taxonomy" id="2952226"/>
    <lineage>
        <taxon>Bacteria</taxon>
        <taxon>Pseudomonadati</taxon>
        <taxon>Pseudomonadota</taxon>
        <taxon>Gammaproteobacteria</taxon>
        <taxon>Methylococcales</taxon>
        <taxon>Methylococcaceae</taxon>
        <taxon>Methylomonas</taxon>
    </lineage>
</organism>
<protein>
    <submittedName>
        <fullName evidence="2">AAA family ATPase</fullName>
    </submittedName>
</protein>
<dbReference type="PANTHER" id="PTHR43581">
    <property type="entry name" value="ATP/GTP PHOSPHATASE"/>
    <property type="match status" value="1"/>
</dbReference>
<name>A0ABT1UAW6_9GAMM</name>
<dbReference type="PANTHER" id="PTHR43581:SF4">
    <property type="entry name" value="ATP_GTP PHOSPHATASE"/>
    <property type="match status" value="1"/>
</dbReference>
<dbReference type="SUPFAM" id="SSF52540">
    <property type="entry name" value="P-loop containing nucleoside triphosphate hydrolases"/>
    <property type="match status" value="1"/>
</dbReference>
<dbReference type="EMBL" id="JANIBK010000135">
    <property type="protein sequence ID" value="MCQ8130206.1"/>
    <property type="molecule type" value="Genomic_DNA"/>
</dbReference>
<dbReference type="RefSeq" id="WP_256616630.1">
    <property type="nucleotide sequence ID" value="NZ_JANIBK010000135.1"/>
</dbReference>
<evidence type="ECO:0000313" key="2">
    <source>
        <dbReference type="EMBL" id="MCQ8130206.1"/>
    </source>
</evidence>
<dbReference type="CDD" id="cd00267">
    <property type="entry name" value="ABC_ATPase"/>
    <property type="match status" value="1"/>
</dbReference>
<sequence length="360" mass="40853">MINSVQLKNFGPLTEIDWKSLGPINLVIGNNGCGKSFLLKAMYSAVRTLESYKRGDNPKNAADILFEKLYWTFQSEKLGDLATKSCDDPLSFNLTIDQKSFDYSFGKDTLKVIGSLKNEASPRSSDSIYLPAKEVLSLHHIILESRDRDLIFGFDDTYYDLAKALQKPLRGKFGQSITDVPTGDPTEDKKIETRVYFRKTSNNAREILENILDGKIEYDKNQNRWFFKKGKQRFDIGVTAEGIKKISILDILLGNGYLDSNSIVFIDEPEAALHPEAISKLLDIISLLAQCGIQFFIASHSYFVIKKLFLIAQQQQLSIPVLSKEGDSWQQSDLLHDMPDNPIIDESIRLYEEEVELAFR</sequence>
<evidence type="ECO:0000313" key="3">
    <source>
        <dbReference type="Proteomes" id="UP001524586"/>
    </source>
</evidence>
<accession>A0ABT1UAW6</accession>
<proteinExistence type="predicted"/>
<dbReference type="InterPro" id="IPR027417">
    <property type="entry name" value="P-loop_NTPase"/>
</dbReference>
<comment type="caution">
    <text evidence="2">The sequence shown here is derived from an EMBL/GenBank/DDBJ whole genome shotgun (WGS) entry which is preliminary data.</text>
</comment>
<keyword evidence="3" id="KW-1185">Reference proteome</keyword>
<reference evidence="2 3" key="1">
    <citation type="submission" date="2022-07" db="EMBL/GenBank/DDBJ databases">
        <title>Methylomonas rivi sp. nov., Methylomonas rosea sp. nov., Methylomonas aureus sp. nov. and Methylomonas subterranea sp. nov., four novel methanotrophs isolated from a freshwater creek and the deep terrestrial subsurface.</title>
        <authorList>
            <person name="Abin C."/>
            <person name="Sankaranarayanan K."/>
            <person name="Garner C."/>
            <person name="Sindelar R."/>
            <person name="Kotary K."/>
            <person name="Garner R."/>
            <person name="Barclay S."/>
            <person name="Lawson P."/>
            <person name="Krumholz L."/>
        </authorList>
    </citation>
    <scope>NUCLEOTIDE SEQUENCE [LARGE SCALE GENOMIC DNA]</scope>
    <source>
        <strain evidence="2 3">WSC-6</strain>
    </source>
</reference>
<dbReference type="InterPro" id="IPR051396">
    <property type="entry name" value="Bact_Antivir_Def_Nuclease"/>
</dbReference>
<gene>
    <name evidence="2" type="ORF">NP596_17240</name>
</gene>
<dbReference type="Pfam" id="PF13304">
    <property type="entry name" value="AAA_21"/>
    <property type="match status" value="1"/>
</dbReference>
<dbReference type="InterPro" id="IPR003959">
    <property type="entry name" value="ATPase_AAA_core"/>
</dbReference>
<dbReference type="Proteomes" id="UP001524586">
    <property type="component" value="Unassembled WGS sequence"/>
</dbReference>
<feature type="domain" description="ATPase AAA-type core" evidence="1">
    <location>
        <begin position="24"/>
        <end position="305"/>
    </location>
</feature>
<dbReference type="Gene3D" id="3.40.50.300">
    <property type="entry name" value="P-loop containing nucleotide triphosphate hydrolases"/>
    <property type="match status" value="1"/>
</dbReference>
<evidence type="ECO:0000259" key="1">
    <source>
        <dbReference type="Pfam" id="PF13304"/>
    </source>
</evidence>